<dbReference type="AlphaFoldDB" id="A0A7M5V8L9"/>
<keyword evidence="1" id="KW-0472">Membrane</keyword>
<feature type="transmembrane region" description="Helical" evidence="1">
    <location>
        <begin position="20"/>
        <end position="44"/>
    </location>
</feature>
<dbReference type="InterPro" id="IPR036259">
    <property type="entry name" value="MFS_trans_sf"/>
</dbReference>
<dbReference type="SUPFAM" id="SSF103473">
    <property type="entry name" value="MFS general substrate transporter"/>
    <property type="match status" value="1"/>
</dbReference>
<keyword evidence="1" id="KW-1133">Transmembrane helix</keyword>
<reference evidence="2" key="1">
    <citation type="submission" date="2021-01" db="UniProtKB">
        <authorList>
            <consortium name="EnsemblMetazoa"/>
        </authorList>
    </citation>
    <scope>IDENTIFICATION</scope>
</reference>
<evidence type="ECO:0000313" key="3">
    <source>
        <dbReference type="Proteomes" id="UP000594262"/>
    </source>
</evidence>
<feature type="transmembrane region" description="Helical" evidence="1">
    <location>
        <begin position="412"/>
        <end position="430"/>
    </location>
</feature>
<dbReference type="Proteomes" id="UP000594262">
    <property type="component" value="Unplaced"/>
</dbReference>
<feature type="transmembrane region" description="Helical" evidence="1">
    <location>
        <begin position="314"/>
        <end position="334"/>
    </location>
</feature>
<evidence type="ECO:0000256" key="1">
    <source>
        <dbReference type="SAM" id="Phobius"/>
    </source>
</evidence>
<dbReference type="Pfam" id="PF07690">
    <property type="entry name" value="MFS_1"/>
    <property type="match status" value="1"/>
</dbReference>
<name>A0A7M5V8L9_9CNID</name>
<keyword evidence="3" id="KW-1185">Reference proteome</keyword>
<dbReference type="Gene3D" id="1.20.1250.20">
    <property type="entry name" value="MFS general substrate transporter like domains"/>
    <property type="match status" value="1"/>
</dbReference>
<dbReference type="EnsemblMetazoa" id="CLYHEMT004319.1">
    <property type="protein sequence ID" value="CLYHEMP004319.1"/>
    <property type="gene ID" value="CLYHEMG004319"/>
</dbReference>
<dbReference type="GO" id="GO:0022857">
    <property type="term" value="F:transmembrane transporter activity"/>
    <property type="evidence" value="ECO:0007669"/>
    <property type="project" value="InterPro"/>
</dbReference>
<feature type="transmembrane region" description="Helical" evidence="1">
    <location>
        <begin position="158"/>
        <end position="178"/>
    </location>
</feature>
<accession>A0A7M5V8L9</accession>
<dbReference type="OrthoDB" id="6381066at2759"/>
<feature type="transmembrane region" description="Helical" evidence="1">
    <location>
        <begin position="89"/>
        <end position="114"/>
    </location>
</feature>
<feature type="transmembrane region" description="Helical" evidence="1">
    <location>
        <begin position="284"/>
        <end position="308"/>
    </location>
</feature>
<feature type="transmembrane region" description="Helical" evidence="1">
    <location>
        <begin position="185"/>
        <end position="205"/>
    </location>
</feature>
<feature type="transmembrane region" description="Helical" evidence="1">
    <location>
        <begin position="248"/>
        <end position="272"/>
    </location>
</feature>
<feature type="transmembrane region" description="Helical" evidence="1">
    <location>
        <begin position="56"/>
        <end position="77"/>
    </location>
</feature>
<dbReference type="GeneID" id="136810215"/>
<dbReference type="RefSeq" id="XP_066922885.1">
    <property type="nucleotide sequence ID" value="XM_067066784.1"/>
</dbReference>
<sequence length="437" mass="50131">MEKNEEYQAWKKERKIFRWVATIAILFYGLESQLTTLSIVYYMMDRYHITKDQVSVYYSIAQSLFAGVQMFSSLVLGRYVDHTRNIRKILIIVMAISSLCNLVYTLPLPIWIVVGTRSLMGVTECLQSAVLGELRRVYNEDKEELISVLNWYEISCQIGRNFGGILLLCASLVSFYIGQWKLDRLNFNNLLLSMACFTLFLFSIFKVKNASRRLDEIRSKYRVVGKKRASSTEQKPLMEWYDFVQFDIVLMLVATSILRYVTMATIAYTTLLTTTVYAWKANNLFAMFFVTNIIAMVSLTLLAKWYVVKGAKRAFYLFILALVAGAVLLISFMLTKAGLLDTFTKQLIFFGMMKIGKSICLYFTNTSGSFLLFSLVSPENSSSIAGFKSFFNVSMKCLSYLTAFKAAYLPEYASPPVAIFIFICAYMLLYRRGNFLK</sequence>
<organism evidence="2 3">
    <name type="scientific">Clytia hemisphaerica</name>
    <dbReference type="NCBI Taxonomy" id="252671"/>
    <lineage>
        <taxon>Eukaryota</taxon>
        <taxon>Metazoa</taxon>
        <taxon>Cnidaria</taxon>
        <taxon>Hydrozoa</taxon>
        <taxon>Hydroidolina</taxon>
        <taxon>Leptothecata</taxon>
        <taxon>Obeliida</taxon>
        <taxon>Clytiidae</taxon>
        <taxon>Clytia</taxon>
    </lineage>
</organism>
<proteinExistence type="predicted"/>
<evidence type="ECO:0000313" key="2">
    <source>
        <dbReference type="EnsemblMetazoa" id="CLYHEMP004319.1"/>
    </source>
</evidence>
<dbReference type="InterPro" id="IPR011701">
    <property type="entry name" value="MFS"/>
</dbReference>
<keyword evidence="1" id="KW-0812">Transmembrane</keyword>
<protein>
    <submittedName>
        <fullName evidence="2">Uncharacterized protein</fullName>
    </submittedName>
</protein>